<gene>
    <name evidence="1" type="ORF">V6N11_066642</name>
</gene>
<organism evidence="1 2">
    <name type="scientific">Hibiscus sabdariffa</name>
    <name type="common">roselle</name>
    <dbReference type="NCBI Taxonomy" id="183260"/>
    <lineage>
        <taxon>Eukaryota</taxon>
        <taxon>Viridiplantae</taxon>
        <taxon>Streptophyta</taxon>
        <taxon>Embryophyta</taxon>
        <taxon>Tracheophyta</taxon>
        <taxon>Spermatophyta</taxon>
        <taxon>Magnoliopsida</taxon>
        <taxon>eudicotyledons</taxon>
        <taxon>Gunneridae</taxon>
        <taxon>Pentapetalae</taxon>
        <taxon>rosids</taxon>
        <taxon>malvids</taxon>
        <taxon>Malvales</taxon>
        <taxon>Malvaceae</taxon>
        <taxon>Malvoideae</taxon>
        <taxon>Hibiscus</taxon>
    </lineage>
</organism>
<accession>A0ABR2AGH1</accession>
<keyword evidence="2" id="KW-1185">Reference proteome</keyword>
<protein>
    <submittedName>
        <fullName evidence="1">Uncharacterized protein</fullName>
    </submittedName>
</protein>
<evidence type="ECO:0000313" key="1">
    <source>
        <dbReference type="EMBL" id="KAK8492275.1"/>
    </source>
</evidence>
<evidence type="ECO:0000313" key="2">
    <source>
        <dbReference type="Proteomes" id="UP001396334"/>
    </source>
</evidence>
<reference evidence="1 2" key="1">
    <citation type="journal article" date="2024" name="G3 (Bethesda)">
        <title>Genome assembly of Hibiscus sabdariffa L. provides insights into metabolisms of medicinal natural products.</title>
        <authorList>
            <person name="Kim T."/>
        </authorList>
    </citation>
    <scope>NUCLEOTIDE SEQUENCE [LARGE SCALE GENOMIC DNA]</scope>
    <source>
        <strain evidence="1">TK-2024</strain>
        <tissue evidence="1">Old leaves</tissue>
    </source>
</reference>
<sequence length="114" mass="13068">MHCCYSSLAIFKDPSICFLIFKNYFNLLKLSPQLSNLGVFRNVSTYAFLNLHLERVLACAETGCKFSVDEGIPNMTIELNELCIKGYWNLYYAESIATKYMNHSTPVQNQEPQP</sequence>
<dbReference type="Proteomes" id="UP001396334">
    <property type="component" value="Unassembled WGS sequence"/>
</dbReference>
<comment type="caution">
    <text evidence="1">The sequence shown here is derived from an EMBL/GenBank/DDBJ whole genome shotgun (WGS) entry which is preliminary data.</text>
</comment>
<dbReference type="EMBL" id="JBBPBN010000252">
    <property type="protein sequence ID" value="KAK8492275.1"/>
    <property type="molecule type" value="Genomic_DNA"/>
</dbReference>
<proteinExistence type="predicted"/>
<name>A0ABR2AGH1_9ROSI</name>